<gene>
    <name evidence="1" type="ORF">SAMN05421734_102426</name>
</gene>
<dbReference type="AlphaFoldDB" id="A0A1G6HAU1"/>
<dbReference type="STRING" id="1612202.SAMN05421734_102426"/>
<accession>A0A1G6HAU1</accession>
<evidence type="ECO:0000313" key="1">
    <source>
        <dbReference type="EMBL" id="SDB91331.1"/>
    </source>
</evidence>
<sequence length="160" mass="18671">MDYLHLKSRWFETFEQLNIPVSFSNSLKKLPDHDAFLVHLISCIDYLKRSEEDKDQIVMALMSLKYAIDLNILYSQGKLEQTDHFILWSDYLSACYYQKLTRLNLIDLVQMLQTPVESIYLQLASDHEGEALSSWGILETVQKYIKINELTLSEVEDGDT</sequence>
<dbReference type="RefSeq" id="WP_090793606.1">
    <property type="nucleotide sequence ID" value="NZ_FMYI01000002.1"/>
</dbReference>
<dbReference type="OrthoDB" id="9807209at2"/>
<reference evidence="2" key="1">
    <citation type="submission" date="2016-09" db="EMBL/GenBank/DDBJ databases">
        <authorList>
            <person name="Varghese N."/>
            <person name="Submissions S."/>
        </authorList>
    </citation>
    <scope>NUCLEOTIDE SEQUENCE [LARGE SCALE GENOMIC DNA]</scope>
    <source>
        <strain evidence="2">S5</strain>
    </source>
</reference>
<dbReference type="Proteomes" id="UP000242949">
    <property type="component" value="Unassembled WGS sequence"/>
</dbReference>
<evidence type="ECO:0000313" key="2">
    <source>
        <dbReference type="Proteomes" id="UP000242949"/>
    </source>
</evidence>
<keyword evidence="2" id="KW-1185">Reference proteome</keyword>
<dbReference type="EMBL" id="FMYI01000002">
    <property type="protein sequence ID" value="SDB91331.1"/>
    <property type="molecule type" value="Genomic_DNA"/>
</dbReference>
<organism evidence="1 2">
    <name type="scientific">Pelagirhabdus alkalitolerans</name>
    <dbReference type="NCBI Taxonomy" id="1612202"/>
    <lineage>
        <taxon>Bacteria</taxon>
        <taxon>Bacillati</taxon>
        <taxon>Bacillota</taxon>
        <taxon>Bacilli</taxon>
        <taxon>Bacillales</taxon>
        <taxon>Bacillaceae</taxon>
        <taxon>Pelagirhabdus</taxon>
    </lineage>
</organism>
<proteinExistence type="predicted"/>
<protein>
    <submittedName>
        <fullName evidence="1">Uncharacterized protein</fullName>
    </submittedName>
</protein>
<dbReference type="Gene3D" id="1.20.120.1450">
    <property type="match status" value="1"/>
</dbReference>
<name>A0A1G6HAU1_9BACI</name>